<dbReference type="RefSeq" id="WP_012853451.1">
    <property type="nucleotide sequence ID" value="NC_013510.1"/>
</dbReference>
<protein>
    <recommendedName>
        <fullName evidence="5">Gram-positive cocci surface proteins LPxTG domain-containing protein</fullName>
    </recommendedName>
</protein>
<evidence type="ECO:0000256" key="1">
    <source>
        <dbReference type="SAM" id="Phobius"/>
    </source>
</evidence>
<dbReference type="HOGENOM" id="CLU_2669873_0_0_11"/>
<keyword evidence="1" id="KW-1133">Transmembrane helix</keyword>
<evidence type="ECO:0000256" key="2">
    <source>
        <dbReference type="SAM" id="SignalP"/>
    </source>
</evidence>
<keyword evidence="1" id="KW-0472">Membrane</keyword>
<feature type="chain" id="PRO_5039044636" description="Gram-positive cocci surface proteins LPxTG domain-containing protein" evidence="2">
    <location>
        <begin position="24"/>
        <end position="75"/>
    </location>
</feature>
<accession>D1A929</accession>
<feature type="transmembrane region" description="Helical" evidence="1">
    <location>
        <begin position="49"/>
        <end position="69"/>
    </location>
</feature>
<feature type="signal peptide" evidence="2">
    <location>
        <begin position="1"/>
        <end position="23"/>
    </location>
</feature>
<keyword evidence="4" id="KW-1185">Reference proteome</keyword>
<name>D1A929_THECD</name>
<dbReference type="Proteomes" id="UP000001918">
    <property type="component" value="Chromosome"/>
</dbReference>
<evidence type="ECO:0000313" key="3">
    <source>
        <dbReference type="EMBL" id="ACY98667.1"/>
    </source>
</evidence>
<evidence type="ECO:0008006" key="5">
    <source>
        <dbReference type="Google" id="ProtNLM"/>
    </source>
</evidence>
<dbReference type="STRING" id="471852.Tcur_3125"/>
<evidence type="ECO:0000313" key="4">
    <source>
        <dbReference type="Proteomes" id="UP000001918"/>
    </source>
</evidence>
<organism evidence="3 4">
    <name type="scientific">Thermomonospora curvata (strain ATCC 19995 / DSM 43183 / JCM 3096 / KCTC 9072 / NBRC 15933 / NCIMB 10081 / Henssen B9)</name>
    <dbReference type="NCBI Taxonomy" id="471852"/>
    <lineage>
        <taxon>Bacteria</taxon>
        <taxon>Bacillati</taxon>
        <taxon>Actinomycetota</taxon>
        <taxon>Actinomycetes</taxon>
        <taxon>Streptosporangiales</taxon>
        <taxon>Thermomonosporaceae</taxon>
        <taxon>Thermomonospora</taxon>
    </lineage>
</organism>
<dbReference type="EMBL" id="CP001738">
    <property type="protein sequence ID" value="ACY98667.1"/>
    <property type="molecule type" value="Genomic_DNA"/>
</dbReference>
<keyword evidence="1" id="KW-0812">Transmembrane</keyword>
<dbReference type="KEGG" id="tcu:Tcur_3125"/>
<sequence length="75" mass="7397">MTSSKARIGALAAILLTLMVAMAVPAAASVSSTESTPIAQKTSGGAPKWLMIGSGLLLGVGIGGALTLLRKDSSK</sequence>
<proteinExistence type="predicted"/>
<dbReference type="AlphaFoldDB" id="D1A929"/>
<gene>
    <name evidence="3" type="ordered locus">Tcur_3125</name>
</gene>
<keyword evidence="2" id="KW-0732">Signal</keyword>
<reference evidence="3 4" key="1">
    <citation type="journal article" date="2011" name="Stand. Genomic Sci.">
        <title>Complete genome sequence of Thermomonospora curvata type strain (B9).</title>
        <authorList>
            <person name="Chertkov O."/>
            <person name="Sikorski J."/>
            <person name="Nolan M."/>
            <person name="Lapidus A."/>
            <person name="Lucas S."/>
            <person name="Del Rio T.G."/>
            <person name="Tice H."/>
            <person name="Cheng J.F."/>
            <person name="Goodwin L."/>
            <person name="Pitluck S."/>
            <person name="Liolios K."/>
            <person name="Ivanova N."/>
            <person name="Mavromatis K."/>
            <person name="Mikhailova N."/>
            <person name="Ovchinnikova G."/>
            <person name="Pati A."/>
            <person name="Chen A."/>
            <person name="Palaniappan K."/>
            <person name="Djao O.D."/>
            <person name="Land M."/>
            <person name="Hauser L."/>
            <person name="Chang Y.J."/>
            <person name="Jeffries C.D."/>
            <person name="Brettin T."/>
            <person name="Han C."/>
            <person name="Detter J.C."/>
            <person name="Rohde M."/>
            <person name="Goker M."/>
            <person name="Woyke T."/>
            <person name="Bristow J."/>
            <person name="Eisen J.A."/>
            <person name="Markowitz V."/>
            <person name="Hugenholtz P."/>
            <person name="Klenk H.P."/>
            <person name="Kyrpides N.C."/>
        </authorList>
    </citation>
    <scope>NUCLEOTIDE SEQUENCE [LARGE SCALE GENOMIC DNA]</scope>
    <source>
        <strain evidence="4">ATCC 19995 / DSM 43183 / JCM 3096 / KCTC 9072 / NBRC 15933 / NCIMB 10081 / Henssen B9</strain>
    </source>
</reference>